<sequence length="118" mass="13685">MTLIGFVFVLAIAGFFAFLIMRLFPVYSEYYSVVSDMKGLANEPGVATMPPERIRDLLNRRFYISYVESVKPEHIKITRNNGYNLTIKYEVRRPLVYNLDFVAMFDKTVELSRQGSVD</sequence>
<dbReference type="InterPro" id="IPR032314">
    <property type="entry name" value="DUF4845"/>
</dbReference>
<dbReference type="EMBL" id="JACHHP010000001">
    <property type="protein sequence ID" value="MBB5207127.1"/>
    <property type="molecule type" value="Genomic_DNA"/>
</dbReference>
<dbReference type="Proteomes" id="UP000521199">
    <property type="component" value="Unassembled WGS sequence"/>
</dbReference>
<keyword evidence="1" id="KW-1133">Transmembrane helix</keyword>
<organism evidence="2 3">
    <name type="scientific">Chiayiivirga flava</name>
    <dbReference type="NCBI Taxonomy" id="659595"/>
    <lineage>
        <taxon>Bacteria</taxon>
        <taxon>Pseudomonadati</taxon>
        <taxon>Pseudomonadota</taxon>
        <taxon>Gammaproteobacteria</taxon>
        <taxon>Lysobacterales</taxon>
        <taxon>Lysobacteraceae</taxon>
        <taxon>Chiayiivirga</taxon>
    </lineage>
</organism>
<proteinExistence type="predicted"/>
<keyword evidence="1" id="KW-0812">Transmembrane</keyword>
<gene>
    <name evidence="2" type="ORF">HNQ52_000643</name>
</gene>
<keyword evidence="3" id="KW-1185">Reference proteome</keyword>
<comment type="caution">
    <text evidence="2">The sequence shown here is derived from an EMBL/GenBank/DDBJ whole genome shotgun (WGS) entry which is preliminary data.</text>
</comment>
<name>A0A7W8FY83_9GAMM</name>
<evidence type="ECO:0000313" key="3">
    <source>
        <dbReference type="Proteomes" id="UP000521199"/>
    </source>
</evidence>
<dbReference type="Pfam" id="PF16137">
    <property type="entry name" value="DUF4845"/>
    <property type="match status" value="1"/>
</dbReference>
<keyword evidence="1" id="KW-0472">Membrane</keyword>
<evidence type="ECO:0000313" key="2">
    <source>
        <dbReference type="EMBL" id="MBB5207127.1"/>
    </source>
</evidence>
<accession>A0A7W8FY83</accession>
<dbReference type="AlphaFoldDB" id="A0A7W8FY83"/>
<evidence type="ECO:0000256" key="1">
    <source>
        <dbReference type="SAM" id="Phobius"/>
    </source>
</evidence>
<protein>
    <recommendedName>
        <fullName evidence="4">DUF4845 domain-containing protein</fullName>
    </recommendedName>
</protein>
<evidence type="ECO:0008006" key="4">
    <source>
        <dbReference type="Google" id="ProtNLM"/>
    </source>
</evidence>
<feature type="transmembrane region" description="Helical" evidence="1">
    <location>
        <begin position="6"/>
        <end position="24"/>
    </location>
</feature>
<reference evidence="2 3" key="1">
    <citation type="submission" date="2020-08" db="EMBL/GenBank/DDBJ databases">
        <title>Genomic Encyclopedia of Type Strains, Phase IV (KMG-IV): sequencing the most valuable type-strain genomes for metagenomic binning, comparative biology and taxonomic classification.</title>
        <authorList>
            <person name="Goeker M."/>
        </authorList>
    </citation>
    <scope>NUCLEOTIDE SEQUENCE [LARGE SCALE GENOMIC DNA]</scope>
    <source>
        <strain evidence="2 3">DSM 24163</strain>
    </source>
</reference>